<organism evidence="1 3">
    <name type="scientific">Candidatus Methanodesulfokora washburnensis</name>
    <dbReference type="NCBI Taxonomy" id="2478471"/>
    <lineage>
        <taxon>Archaea</taxon>
        <taxon>Thermoproteota</taxon>
        <taxon>Candidatus Korarchaeia</taxon>
        <taxon>Candidatus Korarchaeia incertae sedis</taxon>
        <taxon>Candidatus Methanodesulfokora</taxon>
    </lineage>
</organism>
<dbReference type="OrthoDB" id="39225at2157"/>
<dbReference type="Proteomes" id="UP000316217">
    <property type="component" value="Unassembled WGS sequence"/>
</dbReference>
<dbReference type="InterPro" id="IPR002808">
    <property type="entry name" value="AdoCbi_amidolase"/>
</dbReference>
<reference evidence="1 3" key="1">
    <citation type="submission" date="2018-10" db="EMBL/GenBank/DDBJ databases">
        <title>Co-occurring genomic capacity for anaerobic methane metabolism and dissimilatory sulfite reduction discovered in the Korarchaeota.</title>
        <authorList>
            <person name="Mckay L.J."/>
            <person name="Dlakic M."/>
            <person name="Fields M.W."/>
            <person name="Delmont T.O."/>
            <person name="Eren A.M."/>
            <person name="Jay Z.J."/>
            <person name="Klingelsmith K.B."/>
            <person name="Rusch D.B."/>
            <person name="Inskeep W.P."/>
        </authorList>
    </citation>
    <scope>NUCLEOTIDE SEQUENCE [LARGE SCALE GENOMIC DNA]</scope>
    <source>
        <strain evidence="1 3">MDKW</strain>
    </source>
</reference>
<dbReference type="EMBL" id="RXII01000053">
    <property type="protein sequence ID" value="RZN62157.1"/>
    <property type="molecule type" value="Genomic_DNA"/>
</dbReference>
<dbReference type="PANTHER" id="PTHR35336:SF5">
    <property type="entry name" value="ADENOSYLCOBINAMIDE AMIDOHYDROLASE"/>
    <property type="match status" value="1"/>
</dbReference>
<proteinExistence type="predicted"/>
<dbReference type="RefSeq" id="WP_125672247.1">
    <property type="nucleotide sequence ID" value="NZ_RCOS01000137.1"/>
</dbReference>
<evidence type="ECO:0000313" key="4">
    <source>
        <dbReference type="Proteomes" id="UP000316217"/>
    </source>
</evidence>
<gene>
    <name evidence="1" type="ORF">D6D85_12250</name>
    <name evidence="2" type="ORF">EF810_03425</name>
</gene>
<name>A0A429GGA3_9CREN</name>
<protein>
    <submittedName>
        <fullName evidence="1">Uncharacterized protein</fullName>
    </submittedName>
</protein>
<accession>A0A429GGA3</accession>
<sequence>MPSLLEEISYMKENKALIVKLAVDHFFLSTMPYQPTSARTIIFKQVPKDFQEINLREFYGRIRSELDAANSIVFLTAANVENYIYSKIDEPEIHILITMGLRPPTCPGVKELFRPLSSTINIAVIVDRGLTKSAIIDLIRVVAEAKTLAAVELLLRCDYRSSGTVTDAIAVGRPLSLDESVLFAGMSTDIGNKVAYSIYSSIVKEGLRRLSLDDFIINTLGIQLEELLKIIAKSYNAIFNLNIDEKILIENATRIINYLFKDRNIINFLITARELDLRTAIGSIPTYGNVRTSPAEEYLSIGLAAYSVGLKSIPIISQLRKIEELGIIRINSPQFEKEAALGIIGSALLLLHEALSGK</sequence>
<keyword evidence="3" id="KW-1185">Reference proteome</keyword>
<evidence type="ECO:0000313" key="1">
    <source>
        <dbReference type="EMBL" id="RSN72812.1"/>
    </source>
</evidence>
<dbReference type="Pfam" id="PF01955">
    <property type="entry name" value="CbiZ"/>
    <property type="match status" value="1"/>
</dbReference>
<reference evidence="2 4" key="2">
    <citation type="journal article" date="2019" name="Nat. Microbiol.">
        <title>Wide diversity of methane and short-chain alkane metabolisms in uncultured archaea.</title>
        <authorList>
            <person name="Borrel G."/>
            <person name="Adam P.S."/>
            <person name="McKay L.J."/>
            <person name="Chen L.X."/>
            <person name="Sierra-Garcia I.N."/>
            <person name="Sieber C.M."/>
            <person name="Letourneur Q."/>
            <person name="Ghozlane A."/>
            <person name="Andersen G.L."/>
            <person name="Li W.J."/>
            <person name="Hallam S.J."/>
            <person name="Muyzer G."/>
            <person name="de Oliveira V.M."/>
            <person name="Inskeep W.P."/>
            <person name="Banfield J.F."/>
            <person name="Gribaldo S."/>
        </authorList>
    </citation>
    <scope>NUCLEOTIDE SEQUENCE [LARGE SCALE GENOMIC DNA]</scope>
    <source>
        <strain evidence="2">NM4</strain>
    </source>
</reference>
<dbReference type="Proteomes" id="UP000277582">
    <property type="component" value="Unassembled WGS sequence"/>
</dbReference>
<comment type="caution">
    <text evidence="1">The sequence shown here is derived from an EMBL/GenBank/DDBJ whole genome shotgun (WGS) entry which is preliminary data.</text>
</comment>
<dbReference type="InterPro" id="IPR052209">
    <property type="entry name" value="CbiZ"/>
</dbReference>
<dbReference type="EMBL" id="RCOS01000137">
    <property type="protein sequence ID" value="RSN72812.1"/>
    <property type="molecule type" value="Genomic_DNA"/>
</dbReference>
<evidence type="ECO:0000313" key="3">
    <source>
        <dbReference type="Proteomes" id="UP000277582"/>
    </source>
</evidence>
<dbReference type="AlphaFoldDB" id="A0A429GGA3"/>
<dbReference type="PANTHER" id="PTHR35336">
    <property type="entry name" value="ADENOSYLCOBINAMIDE AMIDOHYDROLASE"/>
    <property type="match status" value="1"/>
</dbReference>
<evidence type="ECO:0000313" key="2">
    <source>
        <dbReference type="EMBL" id="RZN62157.1"/>
    </source>
</evidence>